<accession>A0A7R9WNL7</accession>
<gene>
    <name evidence="3" type="ORF">CAUS1442_LOCUS1156</name>
</gene>
<dbReference type="AlphaFoldDB" id="A0A7R9WNL7"/>
<reference evidence="3" key="1">
    <citation type="submission" date="2021-01" db="EMBL/GenBank/DDBJ databases">
        <authorList>
            <person name="Corre E."/>
            <person name="Pelletier E."/>
            <person name="Niang G."/>
            <person name="Scheremetjew M."/>
            <person name="Finn R."/>
            <person name="Kale V."/>
            <person name="Holt S."/>
            <person name="Cochrane G."/>
            <person name="Meng A."/>
            <person name="Brown T."/>
            <person name="Cohen L."/>
        </authorList>
    </citation>
    <scope>NUCLEOTIDE SEQUENCE</scope>
    <source>
        <strain evidence="3">CCMP3328</strain>
    </source>
</reference>
<dbReference type="InterPro" id="IPR055346">
    <property type="entry name" value="Fe-S_cluster_assembly_SufBD"/>
</dbReference>
<sequence>MLVNAVTPDGGAVKGEGDSDDKGVASHPRCVVVADERSNLSFVQSSVDLDTGAAVQPKLYNGYTQVFVKEDANVTHSYIDESGGMPTPGVELKEKDLEEGAPLPRTVEANRPELKDSHLEAVDVHLVGERALYDGVIMSIGGSGRVRISHYVSLLKPEATAKVNGFSLSGGAQVTECKTNIHHIAQATNSEQLQKNMVGGRATGSFRGRIRVEQSAQQTDSQQLSRSVLLNDVCKTWTVPSLEIIADDVVCTHGATVSDLSEEELFYLRSRGLDQSAARNMLMYAFAGEACAEIDKTILGETGSKKGLQARLLRRLDNVVPEGDRALQGEFQSV</sequence>
<dbReference type="InterPro" id="IPR037284">
    <property type="entry name" value="SUF_FeS_clus_asmbl_SufBD_sf"/>
</dbReference>
<protein>
    <recommendedName>
        <fullName evidence="2">SUF system FeS cluster assembly SufBD core domain-containing protein</fullName>
    </recommendedName>
</protein>
<proteinExistence type="predicted"/>
<feature type="compositionally biased region" description="Basic and acidic residues" evidence="1">
    <location>
        <begin position="15"/>
        <end position="24"/>
    </location>
</feature>
<dbReference type="InterPro" id="IPR000825">
    <property type="entry name" value="SUF_FeS_clus_asmbl_SufBD_core"/>
</dbReference>
<organism evidence="3">
    <name type="scientific">Craspedostauros australis</name>
    <dbReference type="NCBI Taxonomy" id="1486917"/>
    <lineage>
        <taxon>Eukaryota</taxon>
        <taxon>Sar</taxon>
        <taxon>Stramenopiles</taxon>
        <taxon>Ochrophyta</taxon>
        <taxon>Bacillariophyta</taxon>
        <taxon>Bacillariophyceae</taxon>
        <taxon>Bacillariophycidae</taxon>
        <taxon>Naviculales</taxon>
        <taxon>Naviculaceae</taxon>
        <taxon>Craspedostauros</taxon>
    </lineage>
</organism>
<feature type="region of interest" description="Disordered" evidence="1">
    <location>
        <begin position="1"/>
        <end position="25"/>
    </location>
</feature>
<dbReference type="PANTHER" id="PTHR43575:SF1">
    <property type="entry name" value="PROTEIN ABCI7, CHLOROPLASTIC"/>
    <property type="match status" value="1"/>
</dbReference>
<name>A0A7R9WNL7_9STRA</name>
<evidence type="ECO:0000259" key="2">
    <source>
        <dbReference type="Pfam" id="PF01458"/>
    </source>
</evidence>
<dbReference type="Pfam" id="PF01458">
    <property type="entry name" value="SUFBD_core"/>
    <property type="match status" value="1"/>
</dbReference>
<dbReference type="PANTHER" id="PTHR43575">
    <property type="entry name" value="PROTEIN ABCI7, CHLOROPLASTIC"/>
    <property type="match status" value="1"/>
</dbReference>
<dbReference type="GO" id="GO:0016226">
    <property type="term" value="P:iron-sulfur cluster assembly"/>
    <property type="evidence" value="ECO:0007669"/>
    <property type="project" value="InterPro"/>
</dbReference>
<evidence type="ECO:0000313" key="3">
    <source>
        <dbReference type="EMBL" id="CAD8329058.1"/>
    </source>
</evidence>
<evidence type="ECO:0000256" key="1">
    <source>
        <dbReference type="SAM" id="MobiDB-lite"/>
    </source>
</evidence>
<dbReference type="SUPFAM" id="SSF101960">
    <property type="entry name" value="Stabilizer of iron transporter SufD"/>
    <property type="match status" value="1"/>
</dbReference>
<dbReference type="EMBL" id="HBEF01001811">
    <property type="protein sequence ID" value="CAD8329058.1"/>
    <property type="molecule type" value="Transcribed_RNA"/>
</dbReference>
<feature type="domain" description="SUF system FeS cluster assembly SufBD core" evidence="2">
    <location>
        <begin position="21"/>
        <end position="286"/>
    </location>
</feature>